<feature type="transmembrane region" description="Helical" evidence="8">
    <location>
        <begin position="456"/>
        <end position="476"/>
    </location>
</feature>
<keyword evidence="10" id="KW-1185">Reference proteome</keyword>
<dbReference type="PRINTS" id="PR00702">
    <property type="entry name" value="ACRIFLAVINRP"/>
</dbReference>
<evidence type="ECO:0000256" key="7">
    <source>
        <dbReference type="ARBA" id="ARBA00023136"/>
    </source>
</evidence>
<evidence type="ECO:0000313" key="10">
    <source>
        <dbReference type="Proteomes" id="UP001562159"/>
    </source>
</evidence>
<evidence type="ECO:0000256" key="1">
    <source>
        <dbReference type="ARBA" id="ARBA00004651"/>
    </source>
</evidence>
<dbReference type="SUPFAM" id="SSF82866">
    <property type="entry name" value="Multidrug efflux transporter AcrB transmembrane domain"/>
    <property type="match status" value="2"/>
</dbReference>
<dbReference type="Gene3D" id="3.30.2090.10">
    <property type="entry name" value="Multidrug efflux transporter AcrB TolC docking domain, DN and DC subdomains"/>
    <property type="match status" value="2"/>
</dbReference>
<feature type="transmembrane region" description="Helical" evidence="8">
    <location>
        <begin position="976"/>
        <end position="997"/>
    </location>
</feature>
<feature type="transmembrane region" description="Helical" evidence="8">
    <location>
        <begin position="33"/>
        <end position="50"/>
    </location>
</feature>
<comment type="caution">
    <text evidence="9">The sequence shown here is derived from an EMBL/GenBank/DDBJ whole genome shotgun (WGS) entry which is preliminary data.</text>
</comment>
<feature type="transmembrane region" description="Helical" evidence="8">
    <location>
        <begin position="1009"/>
        <end position="1035"/>
    </location>
</feature>
<feature type="transmembrane region" description="Helical" evidence="8">
    <location>
        <begin position="488"/>
        <end position="511"/>
    </location>
</feature>
<feature type="transmembrane region" description="Helical" evidence="8">
    <location>
        <begin position="879"/>
        <end position="898"/>
    </location>
</feature>
<evidence type="ECO:0000256" key="4">
    <source>
        <dbReference type="ARBA" id="ARBA00022475"/>
    </source>
</evidence>
<evidence type="ECO:0000256" key="5">
    <source>
        <dbReference type="ARBA" id="ARBA00022692"/>
    </source>
</evidence>
<keyword evidence="3" id="KW-0813">Transport</keyword>
<dbReference type="InterPro" id="IPR004763">
    <property type="entry name" value="CusA-like"/>
</dbReference>
<organism evidence="9 10">
    <name type="scientific">Rhodanobacter humi</name>
    <dbReference type="NCBI Taxonomy" id="1888173"/>
    <lineage>
        <taxon>Bacteria</taxon>
        <taxon>Pseudomonadati</taxon>
        <taxon>Pseudomonadota</taxon>
        <taxon>Gammaproteobacteria</taxon>
        <taxon>Lysobacterales</taxon>
        <taxon>Rhodanobacteraceae</taxon>
        <taxon>Rhodanobacter</taxon>
    </lineage>
</organism>
<dbReference type="Proteomes" id="UP001562159">
    <property type="component" value="Unassembled WGS sequence"/>
</dbReference>
<dbReference type="InterPro" id="IPR027463">
    <property type="entry name" value="AcrB_DN_DC_subdom"/>
</dbReference>
<evidence type="ECO:0000313" key="9">
    <source>
        <dbReference type="EMBL" id="MEY2184201.1"/>
    </source>
</evidence>
<accession>A0ABV4AUY6</accession>
<keyword evidence="7 8" id="KW-0472">Membrane</keyword>
<proteinExistence type="inferred from homology"/>
<comment type="similarity">
    <text evidence="2">Belongs to the resistance-nodulation-cell division (RND) (TC 2.A.6) family.</text>
</comment>
<reference evidence="9 10" key="1">
    <citation type="submission" date="2024-07" db="EMBL/GenBank/DDBJ databases">
        <title>Molecular mechanisms and environmental adaptations of flagellar loss and biofilm growth of Rhodanobacter under environmental stress.</title>
        <authorList>
            <person name="Chen M."/>
        </authorList>
    </citation>
    <scope>NUCLEOTIDE SEQUENCE [LARGE SCALE GENOMIC DNA]</scope>
    <source>
        <strain evidence="9 10">RS22</strain>
    </source>
</reference>
<name>A0ABV4AUY6_9GAMM</name>
<dbReference type="Gene3D" id="3.30.70.1320">
    <property type="entry name" value="Multidrug efflux transporter AcrB pore domain like"/>
    <property type="match status" value="1"/>
</dbReference>
<dbReference type="Gene3D" id="3.30.70.1430">
    <property type="entry name" value="Multidrug efflux transporter AcrB pore domain"/>
    <property type="match status" value="2"/>
</dbReference>
<dbReference type="SUPFAM" id="SSF82714">
    <property type="entry name" value="Multidrug efflux transporter AcrB TolC docking domain, DN and DC subdomains"/>
    <property type="match status" value="2"/>
</dbReference>
<dbReference type="Gene3D" id="1.20.1640.10">
    <property type="entry name" value="Multidrug efflux transporter AcrB transmembrane domain"/>
    <property type="match status" value="2"/>
</dbReference>
<dbReference type="PANTHER" id="PTHR32063">
    <property type="match status" value="1"/>
</dbReference>
<dbReference type="Gene3D" id="3.30.70.1440">
    <property type="entry name" value="Multidrug efflux transporter AcrB pore domain"/>
    <property type="match status" value="1"/>
</dbReference>
<evidence type="ECO:0000256" key="6">
    <source>
        <dbReference type="ARBA" id="ARBA00022989"/>
    </source>
</evidence>
<keyword evidence="6 8" id="KW-1133">Transmembrane helix</keyword>
<feature type="transmembrane region" description="Helical" evidence="8">
    <location>
        <begin position="380"/>
        <end position="399"/>
    </location>
</feature>
<feature type="transmembrane region" description="Helical" evidence="8">
    <location>
        <begin position="932"/>
        <end position="955"/>
    </location>
</feature>
<feature type="transmembrane region" description="Helical" evidence="8">
    <location>
        <begin position="905"/>
        <end position="926"/>
    </location>
</feature>
<feature type="transmembrane region" description="Helical" evidence="8">
    <location>
        <begin position="357"/>
        <end position="373"/>
    </location>
</feature>
<feature type="transmembrane region" description="Helical" evidence="8">
    <location>
        <begin position="405"/>
        <end position="424"/>
    </location>
</feature>
<dbReference type="SUPFAM" id="SSF82693">
    <property type="entry name" value="Multidrug efflux transporter AcrB pore domain, PN1, PN2, PC1 and PC2 subdomains"/>
    <property type="match status" value="3"/>
</dbReference>
<dbReference type="EMBL" id="JBGBPY010000001">
    <property type="protein sequence ID" value="MEY2184201.1"/>
    <property type="molecule type" value="Genomic_DNA"/>
</dbReference>
<sequence>MNQTPLNESTPPPGARPASLINRIVAFALEQRLLIVLLTALVVGAGIWALKRLPMDAYPDLSPPMVEIITQWPGHSAEEVERLITVPVELGMNGIPKLSVKRSISLYGLSDVTLTFNDGTDNYWARQRVFNRLGGITLPTGVAPSMSPLSSPSGLIYRYVLESTDRSPMELKTLEDWVIAPQYRSVPGVADDSAFGGGNMQYQVQLDPAKIAAQGLSVSQVEAAIAANNGNAGGGFYTQGGQFFYVRGLGRIQTLEDIGNIVLAVHNGTPVLVKDVGKVDTGIAPRLGEFGYMGQDDAVEGVILMLTGQKTQDVLQRVEAKTRELNEHVLPPDVKIHPFYDLSDLIAETTHVVQRNLLLGMLLVVAVLIFFLYDIRAGLIVAVTIPLALLFAFVCIQLQGASANLLSIGAVDFGILVDGAIFMVENIFRELARRQGTGYDIREVIRTAASEVDRPLVYAMAVIVASFLPIYVLTGPSGTLFKPMADTMIFALVGSLLVTLTLLPVLCALFMRKGVRERRNAIFEKLQAFYTRALARCMANRWRTAAVPAVLLLLSMLLVPRIGAEFMPHLDEGALWVRATMPYTISFKESAEITPKIRAILRSFPVVTTVTSELGRPDDGTDSTGFFNVEFFVGLKPYAEWGGQYKDKQALIAAINKKLQVFPGIDFNYTQPAEDAVDEAETGLKSSLAVKVYGSDLKTLQDKGKAIKEAMQQVPGIADVTLVHELGQPNLAITIDRAAIARYGLNVADVNNVIEAAVGGDVATQVVQGEKQFDLVVRLQQQYRDNPQAIGDIPVLTPGGQQVPLKELAGIKVENGASFIYREDNSRYIGVQFSVSGRDLASTVGEAIRQVAQKVKLPQGYRLDWGGEYKEYTASRAQMGVILPLTVLVIFGLLFVLYGNFKFPFITVLGVLLTSPVGAILALWLTDTPFSVSSGIGFIVLFGVSVLTSVVYISCVNELRLGGMALEKAIHEAAILRLRPITMTALVAAIGLLPAALATGVGTDSQRPFALVIVAGMISRLVIGVLLMPVLYGLVAREGDRLQV</sequence>
<protein>
    <submittedName>
        <fullName evidence="9">Efflux RND transporter permease subunit</fullName>
    </submittedName>
</protein>
<dbReference type="PANTHER" id="PTHR32063:SF12">
    <property type="entry name" value="CATION EFFLUX SYSTEM PROTEIN"/>
    <property type="match status" value="1"/>
</dbReference>
<evidence type="ECO:0000256" key="8">
    <source>
        <dbReference type="SAM" id="Phobius"/>
    </source>
</evidence>
<comment type="subcellular location">
    <subcellularLocation>
        <location evidence="1">Cell membrane</location>
        <topology evidence="1">Multi-pass membrane protein</topology>
    </subcellularLocation>
</comment>
<dbReference type="NCBIfam" id="TIGR00914">
    <property type="entry name" value="2A0601"/>
    <property type="match status" value="1"/>
</dbReference>
<gene>
    <name evidence="9" type="ORF">AB7878_17450</name>
</gene>
<evidence type="ECO:0000256" key="3">
    <source>
        <dbReference type="ARBA" id="ARBA00022448"/>
    </source>
</evidence>
<dbReference type="Pfam" id="PF00873">
    <property type="entry name" value="ACR_tran"/>
    <property type="match status" value="1"/>
</dbReference>
<dbReference type="InterPro" id="IPR001036">
    <property type="entry name" value="Acrflvin-R"/>
</dbReference>
<keyword evidence="4" id="KW-1003">Cell membrane</keyword>
<feature type="transmembrane region" description="Helical" evidence="8">
    <location>
        <begin position="542"/>
        <end position="559"/>
    </location>
</feature>
<evidence type="ECO:0000256" key="2">
    <source>
        <dbReference type="ARBA" id="ARBA00010942"/>
    </source>
</evidence>
<keyword evidence="5 8" id="KW-0812">Transmembrane</keyword>